<dbReference type="EMBL" id="FXYH01000006">
    <property type="protein sequence ID" value="SMX40558.1"/>
    <property type="molecule type" value="Genomic_DNA"/>
</dbReference>
<gene>
    <name evidence="1" type="ORF">PEV8663_02040</name>
</gene>
<name>A0A238KCI7_9RHOB</name>
<dbReference type="AlphaFoldDB" id="A0A238KCI7"/>
<protein>
    <recommendedName>
        <fullName evidence="3">Glycosaminoglycan attachment site</fullName>
    </recommendedName>
</protein>
<sequence length="455" mass="50894">MPTRITKERFDEFTFGFRGSGAEENWSEVAYWSTHGSDALAALFYVEKADSYLGRLCLRNDQHRFVPYGPLVPFRTLREGEASICQKLKEIEERTTDLVCPAGEGKPGVDLFTTSHDGELSPVFVNIRDTKHSQAAKRQLQEIAHWFVDGDGNFVREFQTAGTDARLWELYLFRVFHALDMKVDQAVAIPDFALELDGQKLFVEAVTANARGKKVVDLTAGPTPRPDDFWKFIENDMPIIFGSPLYSKMQKSYWEKEHVKGNPFALAIADFHAPGSMIWSHTALSIYLYGTSVEKVLGPDGQPVAMAKPLQAHIKGKKSIPANFFAQPSSENVSAVIFSNAGTKAKFTRMGTLAGFGDPTVAVRRTGTLSNPEPGALEGIPFDLNIENGEYKENWADELEVYHNPNALIPWPDENLMPAATHFRQVDDELVWRGAPFRVLNSFTKVKSKPPFAKE</sequence>
<proteinExistence type="predicted"/>
<reference evidence="1 2" key="1">
    <citation type="submission" date="2017-05" db="EMBL/GenBank/DDBJ databases">
        <authorList>
            <person name="Song R."/>
            <person name="Chenine A.L."/>
            <person name="Ruprecht R.M."/>
        </authorList>
    </citation>
    <scope>NUCLEOTIDE SEQUENCE [LARGE SCALE GENOMIC DNA]</scope>
    <source>
        <strain evidence="1 2">CECT 8663</strain>
    </source>
</reference>
<dbReference type="OrthoDB" id="981968at2"/>
<evidence type="ECO:0000313" key="1">
    <source>
        <dbReference type="EMBL" id="SMX40558.1"/>
    </source>
</evidence>
<keyword evidence="2" id="KW-1185">Reference proteome</keyword>
<dbReference type="RefSeq" id="WP_097804541.1">
    <property type="nucleotide sequence ID" value="NZ_FXYH01000006.1"/>
</dbReference>
<organism evidence="1 2">
    <name type="scientific">Pelagimonas varians</name>
    <dbReference type="NCBI Taxonomy" id="696760"/>
    <lineage>
        <taxon>Bacteria</taxon>
        <taxon>Pseudomonadati</taxon>
        <taxon>Pseudomonadota</taxon>
        <taxon>Alphaproteobacteria</taxon>
        <taxon>Rhodobacterales</taxon>
        <taxon>Roseobacteraceae</taxon>
        <taxon>Pelagimonas</taxon>
    </lineage>
</organism>
<evidence type="ECO:0000313" key="2">
    <source>
        <dbReference type="Proteomes" id="UP000220836"/>
    </source>
</evidence>
<dbReference type="Proteomes" id="UP000220836">
    <property type="component" value="Unassembled WGS sequence"/>
</dbReference>
<accession>A0A238KCI7</accession>
<evidence type="ECO:0008006" key="3">
    <source>
        <dbReference type="Google" id="ProtNLM"/>
    </source>
</evidence>